<organism evidence="1 2">
    <name type="scientific">Novimethylophilus kurashikiensis</name>
    <dbReference type="NCBI Taxonomy" id="1825523"/>
    <lineage>
        <taxon>Bacteria</taxon>
        <taxon>Pseudomonadati</taxon>
        <taxon>Pseudomonadota</taxon>
        <taxon>Betaproteobacteria</taxon>
        <taxon>Nitrosomonadales</taxon>
        <taxon>Methylophilaceae</taxon>
        <taxon>Novimethylophilus</taxon>
    </lineage>
</organism>
<gene>
    <name evidence="1" type="ORF">NMK_1937</name>
</gene>
<dbReference type="AlphaFoldDB" id="A0A2R5F9W4"/>
<reference evidence="1 2" key="1">
    <citation type="journal article" date="2018" name="Environ. Microbiol.">
        <title>Isolation and genomic characterization of Novimethylophilus kurashikiensis gen. nov. sp. nov., a new lanthanide-dependent methylotrophic species of Methylophilaceae.</title>
        <authorList>
            <person name="Lv H."/>
            <person name="Sahin N."/>
            <person name="Tani A."/>
        </authorList>
    </citation>
    <scope>NUCLEOTIDE SEQUENCE [LARGE SCALE GENOMIC DNA]</scope>
    <source>
        <strain evidence="1 2">La2-4</strain>
    </source>
</reference>
<name>A0A2R5F9W4_9PROT</name>
<evidence type="ECO:0000313" key="2">
    <source>
        <dbReference type="Proteomes" id="UP000245081"/>
    </source>
</evidence>
<comment type="caution">
    <text evidence="1">The sequence shown here is derived from an EMBL/GenBank/DDBJ whole genome shotgun (WGS) entry which is preliminary data.</text>
</comment>
<dbReference type="RefSeq" id="WP_109015534.1">
    <property type="nucleotide sequence ID" value="NZ_BDOQ01000007.1"/>
</dbReference>
<sequence length="217" mass="24598">MEISNNYALAISPAYCYFTSTGSPAHITLRLSQGKYLIYPAGMPRQDMATEEEMWRWLSAMTPTALQDLGESNDLFRLGLYKRAQMILDAGSGMAAHQAKFNEYMLRIAHEILTSLGCAVRHKLKPRRVSPTKSESWWEVRARCNRADGPDGYDWVHIRMFPSPFDDAAWQVEVRMAADGLNGYWTNRSRLDAAYKQLESRGIRIENVLSGSTIILG</sequence>
<keyword evidence="2" id="KW-1185">Reference proteome</keyword>
<dbReference type="Proteomes" id="UP000245081">
    <property type="component" value="Unassembled WGS sequence"/>
</dbReference>
<proteinExistence type="predicted"/>
<accession>A0A2R5F9W4</accession>
<evidence type="ECO:0000313" key="1">
    <source>
        <dbReference type="EMBL" id="GBG14338.1"/>
    </source>
</evidence>
<protein>
    <submittedName>
        <fullName evidence="1">Uncharacterized protein</fullName>
    </submittedName>
</protein>
<dbReference type="EMBL" id="BDOQ01000007">
    <property type="protein sequence ID" value="GBG14338.1"/>
    <property type="molecule type" value="Genomic_DNA"/>
</dbReference>